<dbReference type="RefSeq" id="WP_219966267.1">
    <property type="nucleotide sequence ID" value="NZ_JAGFNZ010000006.1"/>
</dbReference>
<proteinExistence type="predicted"/>
<keyword evidence="3" id="KW-0804">Transcription</keyword>
<evidence type="ECO:0000313" key="6">
    <source>
        <dbReference type="Proteomes" id="UP000719942"/>
    </source>
</evidence>
<keyword evidence="2" id="KW-0238">DNA-binding</keyword>
<dbReference type="Proteomes" id="UP000719942">
    <property type="component" value="Unassembled WGS sequence"/>
</dbReference>
<dbReference type="InterPro" id="IPR036388">
    <property type="entry name" value="WH-like_DNA-bd_sf"/>
</dbReference>
<dbReference type="PANTHER" id="PTHR42756">
    <property type="entry name" value="TRANSCRIPTIONAL REGULATOR, MARR"/>
    <property type="match status" value="1"/>
</dbReference>
<dbReference type="PANTHER" id="PTHR42756:SF1">
    <property type="entry name" value="TRANSCRIPTIONAL REPRESSOR OF EMRAB OPERON"/>
    <property type="match status" value="1"/>
</dbReference>
<comment type="caution">
    <text evidence="5">The sequence shown here is derived from an EMBL/GenBank/DDBJ whole genome shotgun (WGS) entry which is preliminary data.</text>
</comment>
<evidence type="ECO:0000256" key="1">
    <source>
        <dbReference type="ARBA" id="ARBA00023015"/>
    </source>
</evidence>
<evidence type="ECO:0000256" key="3">
    <source>
        <dbReference type="ARBA" id="ARBA00023163"/>
    </source>
</evidence>
<gene>
    <name evidence="5" type="ORF">J5W02_13685</name>
</gene>
<dbReference type="InterPro" id="IPR036390">
    <property type="entry name" value="WH_DNA-bd_sf"/>
</dbReference>
<accession>A0ABS7DRD9</accession>
<evidence type="ECO:0000313" key="5">
    <source>
        <dbReference type="EMBL" id="MBW7573862.1"/>
    </source>
</evidence>
<dbReference type="Pfam" id="PF12802">
    <property type="entry name" value="MarR_2"/>
    <property type="match status" value="1"/>
</dbReference>
<dbReference type="PROSITE" id="PS50995">
    <property type="entry name" value="HTH_MARR_2"/>
    <property type="match status" value="1"/>
</dbReference>
<organism evidence="5 6">
    <name type="scientific">Caproiciproducens faecalis</name>
    <dbReference type="NCBI Taxonomy" id="2820301"/>
    <lineage>
        <taxon>Bacteria</taxon>
        <taxon>Bacillati</taxon>
        <taxon>Bacillota</taxon>
        <taxon>Clostridia</taxon>
        <taxon>Eubacteriales</taxon>
        <taxon>Acutalibacteraceae</taxon>
        <taxon>Caproiciproducens</taxon>
    </lineage>
</organism>
<reference evidence="5 6" key="1">
    <citation type="submission" date="2021-03" db="EMBL/GenBank/DDBJ databases">
        <title>Caproiciproducens sp. nov. isolated from feces of cow.</title>
        <authorList>
            <person name="Choi J.-Y."/>
        </authorList>
    </citation>
    <scope>NUCLEOTIDE SEQUENCE [LARGE SCALE GENOMIC DNA]</scope>
    <source>
        <strain evidence="5 6">AGMB10547</strain>
    </source>
</reference>
<protein>
    <submittedName>
        <fullName evidence="5">MarR family transcriptional regulator</fullName>
    </submittedName>
</protein>
<dbReference type="SMART" id="SM00529">
    <property type="entry name" value="HTH_DTXR"/>
    <property type="match status" value="1"/>
</dbReference>
<sequence>MRTDLRSIVQSLGYLNILRRIHIHRAAADNNIYFGQLPILEYVEQHDGCTQRELAEQLQVSAPSIATSVKRMQKTGLLEKKPDQNDLRCTRITITAKGRKLAEKSRMCFDEIEARMFVGFTEEECEQLGGYLNRMIGNILTDEFKGRSMYSLIVTMTNEKKQRSEKEGEGNLCSDN</sequence>
<keyword evidence="1" id="KW-0805">Transcription regulation</keyword>
<name>A0ABS7DRD9_9FIRM</name>
<dbReference type="InterPro" id="IPR000835">
    <property type="entry name" value="HTH_MarR-typ"/>
</dbReference>
<evidence type="ECO:0000256" key="2">
    <source>
        <dbReference type="ARBA" id="ARBA00023125"/>
    </source>
</evidence>
<dbReference type="Gene3D" id="1.10.10.10">
    <property type="entry name" value="Winged helix-like DNA-binding domain superfamily/Winged helix DNA-binding domain"/>
    <property type="match status" value="1"/>
</dbReference>
<dbReference type="SUPFAM" id="SSF46785">
    <property type="entry name" value="Winged helix' DNA-binding domain"/>
    <property type="match status" value="1"/>
</dbReference>
<dbReference type="PRINTS" id="PR00598">
    <property type="entry name" value="HTHMARR"/>
</dbReference>
<dbReference type="EMBL" id="JAGFNZ010000006">
    <property type="protein sequence ID" value="MBW7573862.1"/>
    <property type="molecule type" value="Genomic_DNA"/>
</dbReference>
<dbReference type="InterPro" id="IPR022689">
    <property type="entry name" value="Iron_dep_repressor"/>
</dbReference>
<keyword evidence="6" id="KW-1185">Reference proteome</keyword>
<feature type="domain" description="HTH marR-type" evidence="4">
    <location>
        <begin position="1"/>
        <end position="137"/>
    </location>
</feature>
<evidence type="ECO:0000259" key="4">
    <source>
        <dbReference type="PROSITE" id="PS50995"/>
    </source>
</evidence>
<dbReference type="SMART" id="SM00347">
    <property type="entry name" value="HTH_MARR"/>
    <property type="match status" value="1"/>
</dbReference>